<dbReference type="EMBL" id="HBHX01015238">
    <property type="protein sequence ID" value="CAE0107877.1"/>
    <property type="molecule type" value="Transcribed_RNA"/>
</dbReference>
<dbReference type="InterPro" id="IPR001054">
    <property type="entry name" value="A/G_cyclase"/>
</dbReference>
<feature type="compositionally biased region" description="Basic residues" evidence="3">
    <location>
        <begin position="400"/>
        <end position="409"/>
    </location>
</feature>
<name>A0A7S3ALS7_9EUKA</name>
<sequence length="1351" mass="150104">MLDEFYVGGHAGKWEYFVAGEPIEQMSDATEEATHGQLVLSKHSYQLLLADAATLDRYHLSGEELESTQYRLDKVDDLLEMSRTECSRGRSSSRAGLAEPLRPTSSSDLNLISMLQGLRPSPALEKVLRCFVPALIEERVAAGQVGAWVSEHRKLVSVFMKVVGLGLKNCEVADKETAHCAVSAVQLHIKRHDGTITRLITDDKGTRFLIAFGLPGHANEDDERRAVLSSLEVVDSLSEIDAFQPPGASPDTREALGCAIGITTGRVFCGEAGSEYRREYTLAGAKVNLAARLMQAVGKTLEKGVFVDDDTYNACQMVSTPCSWEVLEPIKVKGKEERVVIHRPWSFALEDSSRLLHLRLEEPMTPAGEMGMRIRSNSHQRTMSRRGTHLGIAPLTPPPKKPRRRATRGRVHEQEVLREGLQSLNIDQGGTIMLLGEAGMGKTHLVDVLRDMKRSQMTSSETAEDLEYELGEVGLFLNASKPIEHTTPFFMWRAVFERIFTYDELRKLIARSRDVSTQKLDGDLRGPTHRRGIGQPADDGSSQLQKGGQSLGRDGGRNRRSDEVHDHSSASASRDATMGSRDAADPRGSAFEKQPSGSSPECGAGAVARGSCAVDRRASTAIRSSVNKGRPSMERRTDPHVRRLRDANELMVMWLAQGKRTDGWPQKWRDAYSTVQAFQLPSYIIDGRHCVRPQATDMLLADDGVVQLAPLLSPVLPLHIEDNDVTKHMSGESRLATTIQLMVTVLAAKLRHGRTVLVFEDVHWMDSSSWALLRALQKVVQPMLVLLTLRPLTEVAKPAEYIEMANDKSSTVLELQGLAEEELRGLLCEELDVKEVPEEMPRIIRDKSAGNPFWTMEFVKSMREECMIATEAGRCLLLVSVDKIELPSSVEALVTSRMDRLPAGQPLLMKMGSVMGIEFSVAMLAFLASRLHMELPADVEGQLASLCATDMLTQDVHQGLYSFKHRYLQEVSYTLLPEELKEKLHRASAEFYEAKQQGGSGGRKAVELHEAKQSCPKCDRKSSRGSRVSSREVLTSLSSMQNTRSDELIWKLSYHWSRAGMEADAVSASVRYLTLAGDRALENFSLLEARKLHSQALALAMRSELLAPQRGPLQRRMAHCHKSVGELKETREQLQQALISLGAECEAVAHLTESQLGRKYASQKLRHRLRSMLPHRQRGGSAPPPEGPQHWRMEQAIAYELLAQVCMEEHQRVAAGYCAMRSLNLGLSLSTLTPVVARSYASLLLVEASSYQSSTRTIQMYKRKALKSCELLGELGSLSYTLLNAGVQNVGNAMWAEAVDNLSRAAQIAEQLKNKKRWEEAVCHKTRHPSDTRLRHTLAYIQDRCCRSACV</sequence>
<evidence type="ECO:0000259" key="4">
    <source>
        <dbReference type="PROSITE" id="PS50125"/>
    </source>
</evidence>
<dbReference type="GO" id="GO:0009190">
    <property type="term" value="P:cyclic nucleotide biosynthetic process"/>
    <property type="evidence" value="ECO:0007669"/>
    <property type="project" value="InterPro"/>
</dbReference>
<reference evidence="5" key="1">
    <citation type="submission" date="2021-01" db="EMBL/GenBank/DDBJ databases">
        <authorList>
            <person name="Corre E."/>
            <person name="Pelletier E."/>
            <person name="Niang G."/>
            <person name="Scheremetjew M."/>
            <person name="Finn R."/>
            <person name="Kale V."/>
            <person name="Holt S."/>
            <person name="Cochrane G."/>
            <person name="Meng A."/>
            <person name="Brown T."/>
            <person name="Cohen L."/>
        </authorList>
    </citation>
    <scope>NUCLEOTIDE SEQUENCE</scope>
    <source>
        <strain evidence="5">CCMP281</strain>
    </source>
</reference>
<accession>A0A7S3ALS7</accession>
<evidence type="ECO:0000256" key="3">
    <source>
        <dbReference type="SAM" id="MobiDB-lite"/>
    </source>
</evidence>
<dbReference type="Gene3D" id="3.30.70.1230">
    <property type="entry name" value="Nucleotide cyclase"/>
    <property type="match status" value="1"/>
</dbReference>
<dbReference type="GO" id="GO:0005524">
    <property type="term" value="F:ATP binding"/>
    <property type="evidence" value="ECO:0007669"/>
    <property type="project" value="UniProtKB-KW"/>
</dbReference>
<dbReference type="GO" id="GO:0004016">
    <property type="term" value="F:adenylate cyclase activity"/>
    <property type="evidence" value="ECO:0007669"/>
    <property type="project" value="TreeGrafter"/>
</dbReference>
<feature type="domain" description="Guanylate cyclase" evidence="4">
    <location>
        <begin position="205"/>
        <end position="294"/>
    </location>
</feature>
<dbReference type="CDD" id="cd07302">
    <property type="entry name" value="CHD"/>
    <property type="match status" value="1"/>
</dbReference>
<evidence type="ECO:0000256" key="2">
    <source>
        <dbReference type="ARBA" id="ARBA00022840"/>
    </source>
</evidence>
<feature type="compositionally biased region" description="Basic and acidic residues" evidence="3">
    <location>
        <begin position="554"/>
        <end position="568"/>
    </location>
</feature>
<evidence type="ECO:0000256" key="1">
    <source>
        <dbReference type="ARBA" id="ARBA00022741"/>
    </source>
</evidence>
<dbReference type="Pfam" id="PF00211">
    <property type="entry name" value="Guanylate_cyc"/>
    <property type="match status" value="1"/>
</dbReference>
<dbReference type="InterPro" id="IPR029787">
    <property type="entry name" value="Nucleotide_cyclase"/>
</dbReference>
<dbReference type="SUPFAM" id="SSF52540">
    <property type="entry name" value="P-loop containing nucleoside triphosphate hydrolases"/>
    <property type="match status" value="1"/>
</dbReference>
<organism evidence="5">
    <name type="scientific">Haptolina ericina</name>
    <dbReference type="NCBI Taxonomy" id="156174"/>
    <lineage>
        <taxon>Eukaryota</taxon>
        <taxon>Haptista</taxon>
        <taxon>Haptophyta</taxon>
        <taxon>Prymnesiophyceae</taxon>
        <taxon>Prymnesiales</taxon>
        <taxon>Prymnesiaceae</taxon>
        <taxon>Haptolina</taxon>
    </lineage>
</organism>
<dbReference type="InterPro" id="IPR027417">
    <property type="entry name" value="P-loop_NTPase"/>
</dbReference>
<feature type="region of interest" description="Disordered" evidence="3">
    <location>
        <begin position="382"/>
        <end position="413"/>
    </location>
</feature>
<evidence type="ECO:0000313" key="5">
    <source>
        <dbReference type="EMBL" id="CAE0107877.1"/>
    </source>
</evidence>
<protein>
    <recommendedName>
        <fullName evidence="4">Guanylate cyclase domain-containing protein</fullName>
    </recommendedName>
</protein>
<feature type="region of interest" description="Disordered" evidence="3">
    <location>
        <begin position="1002"/>
        <end position="1034"/>
    </location>
</feature>
<feature type="compositionally biased region" description="Basic and acidic residues" evidence="3">
    <location>
        <begin position="1004"/>
        <end position="1022"/>
    </location>
</feature>
<dbReference type="SUPFAM" id="SSF55073">
    <property type="entry name" value="Nucleotide cyclase"/>
    <property type="match status" value="1"/>
</dbReference>
<gene>
    <name evidence="5" type="ORF">HERI1096_LOCUS8536</name>
</gene>
<feature type="compositionally biased region" description="Basic and acidic residues" evidence="3">
    <location>
        <begin position="516"/>
        <end position="526"/>
    </location>
</feature>
<proteinExistence type="predicted"/>
<feature type="region of interest" description="Disordered" evidence="3">
    <location>
        <begin position="516"/>
        <end position="638"/>
    </location>
</feature>
<dbReference type="PROSITE" id="PS50125">
    <property type="entry name" value="GUANYLATE_CYCLASE_2"/>
    <property type="match status" value="1"/>
</dbReference>
<dbReference type="PANTHER" id="PTHR16305">
    <property type="entry name" value="TESTICULAR SOLUBLE ADENYLYL CYCLASE"/>
    <property type="match status" value="1"/>
</dbReference>
<keyword evidence="1" id="KW-0547">Nucleotide-binding</keyword>
<dbReference type="GO" id="GO:0005737">
    <property type="term" value="C:cytoplasm"/>
    <property type="evidence" value="ECO:0007669"/>
    <property type="project" value="TreeGrafter"/>
</dbReference>
<keyword evidence="2" id="KW-0067">ATP-binding</keyword>
<dbReference type="PANTHER" id="PTHR16305:SF28">
    <property type="entry name" value="GUANYLATE CYCLASE DOMAIN-CONTAINING PROTEIN"/>
    <property type="match status" value="1"/>
</dbReference>
<dbReference type="GO" id="GO:0035556">
    <property type="term" value="P:intracellular signal transduction"/>
    <property type="evidence" value="ECO:0007669"/>
    <property type="project" value="InterPro"/>
</dbReference>